<feature type="domain" description="Type I restriction modification DNA specificity" evidence="4">
    <location>
        <begin position="23"/>
        <end position="200"/>
    </location>
</feature>
<dbReference type="InterPro" id="IPR044946">
    <property type="entry name" value="Restrct_endonuc_typeI_TRD_sf"/>
</dbReference>
<reference evidence="5 6" key="1">
    <citation type="journal article" date="2004" name="Nucleic Acids Res.">
        <title>Unique features revealed by the genome sequence of Acinetobacter sp. ADP1, a versatile and naturally transformation competent bacterium.</title>
        <authorList>
            <person name="Barbe V."/>
            <person name="Vallenet D."/>
            <person name="Fonknechten N."/>
            <person name="Kreimeyer A."/>
            <person name="Oztas S."/>
            <person name="Labarre L."/>
            <person name="Cruveiller S."/>
            <person name="Robert C."/>
            <person name="Duprat S."/>
            <person name="Wincker P."/>
            <person name="Ornston L.N."/>
            <person name="Weissenbach J."/>
            <person name="Marliere P."/>
            <person name="Cohen G.N."/>
            <person name="Medigue C."/>
        </authorList>
    </citation>
    <scope>NUCLEOTIDE SEQUENCE [LARGE SCALE GENOMIC DNA]</scope>
    <source>
        <strain evidence="6">ATCC 33305 / BD413 / ADP1</strain>
    </source>
</reference>
<dbReference type="Proteomes" id="UP000000430">
    <property type="component" value="Chromosome"/>
</dbReference>
<dbReference type="STRING" id="202950.GCA_001485005_02264"/>
<dbReference type="PANTHER" id="PTHR30408">
    <property type="entry name" value="TYPE-1 RESTRICTION ENZYME ECOKI SPECIFICITY PROTEIN"/>
    <property type="match status" value="1"/>
</dbReference>
<dbReference type="OrthoDB" id="9798929at2"/>
<dbReference type="HOGENOM" id="CLU_021095_10_1_6"/>
<dbReference type="GO" id="GO:0009307">
    <property type="term" value="P:DNA restriction-modification system"/>
    <property type="evidence" value="ECO:0007669"/>
    <property type="project" value="UniProtKB-KW"/>
</dbReference>
<evidence type="ECO:0000259" key="4">
    <source>
        <dbReference type="Pfam" id="PF01420"/>
    </source>
</evidence>
<dbReference type="EMBL" id="CR543861">
    <property type="protein sequence ID" value="CAG70087.1"/>
    <property type="molecule type" value="Genomic_DNA"/>
</dbReference>
<dbReference type="GeneID" id="45235620"/>
<evidence type="ECO:0000256" key="3">
    <source>
        <dbReference type="ARBA" id="ARBA00023125"/>
    </source>
</evidence>
<dbReference type="Pfam" id="PF01420">
    <property type="entry name" value="Methylase_S"/>
    <property type="match status" value="2"/>
</dbReference>
<evidence type="ECO:0000313" key="6">
    <source>
        <dbReference type="Proteomes" id="UP000000430"/>
    </source>
</evidence>
<evidence type="ECO:0000256" key="2">
    <source>
        <dbReference type="ARBA" id="ARBA00022747"/>
    </source>
</evidence>
<dbReference type="eggNOG" id="COG0732">
    <property type="taxonomic scope" value="Bacteria"/>
</dbReference>
<dbReference type="Gene3D" id="1.10.287.1120">
    <property type="entry name" value="Bipartite methylase S protein"/>
    <property type="match status" value="1"/>
</dbReference>
<dbReference type="GO" id="GO:0003677">
    <property type="term" value="F:DNA binding"/>
    <property type="evidence" value="ECO:0007669"/>
    <property type="project" value="UniProtKB-KW"/>
</dbReference>
<comment type="similarity">
    <text evidence="1">Belongs to the type-I restriction system S methylase family.</text>
</comment>
<dbReference type="PANTHER" id="PTHR30408:SF12">
    <property type="entry name" value="TYPE I RESTRICTION ENZYME MJAVIII SPECIFICITY SUBUNIT"/>
    <property type="match status" value="1"/>
</dbReference>
<evidence type="ECO:0000256" key="1">
    <source>
        <dbReference type="ARBA" id="ARBA00010923"/>
    </source>
</evidence>
<evidence type="ECO:0000313" key="5">
    <source>
        <dbReference type="EMBL" id="CAG70087.1"/>
    </source>
</evidence>
<dbReference type="CDD" id="cd17521">
    <property type="entry name" value="RMtype1_S_Sau13435ORF2165P_TRD2-CR2_like"/>
    <property type="match status" value="2"/>
</dbReference>
<accession>Q6F778</accession>
<dbReference type="InterPro" id="IPR052021">
    <property type="entry name" value="Type-I_RS_S_subunit"/>
</dbReference>
<dbReference type="SUPFAM" id="SSF116734">
    <property type="entry name" value="DNA methylase specificity domain"/>
    <property type="match status" value="2"/>
</dbReference>
<organism evidence="5 6">
    <name type="scientific">Acinetobacter baylyi (strain ATCC 33305 / BD413 / ADP1)</name>
    <dbReference type="NCBI Taxonomy" id="62977"/>
    <lineage>
        <taxon>Bacteria</taxon>
        <taxon>Pseudomonadati</taxon>
        <taxon>Pseudomonadota</taxon>
        <taxon>Gammaproteobacteria</taxon>
        <taxon>Moraxellales</taxon>
        <taxon>Moraxellaceae</taxon>
        <taxon>Acinetobacter</taxon>
    </lineage>
</organism>
<dbReference type="RefSeq" id="WP_004923538.1">
    <property type="nucleotide sequence ID" value="NC_005966.1"/>
</dbReference>
<keyword evidence="2" id="KW-0680">Restriction system</keyword>
<dbReference type="Gene3D" id="3.90.220.20">
    <property type="entry name" value="DNA methylase specificity domains"/>
    <property type="match status" value="2"/>
</dbReference>
<protein>
    <submittedName>
        <fullName evidence="5">Putative type I restriction-modification system specificity determinant for hsdM and hsdR (HsdS)</fullName>
    </submittedName>
</protein>
<dbReference type="InterPro" id="IPR000055">
    <property type="entry name" value="Restrct_endonuc_typeI_TRD"/>
</dbReference>
<dbReference type="AlphaFoldDB" id="Q6F778"/>
<gene>
    <name evidence="5" type="ordered locus">ACIAD3431</name>
</gene>
<proteinExistence type="inferred from homology"/>
<dbReference type="BioCyc" id="ASP62977:ACIAD_RS15525-MONOMER"/>
<name>Q6F778_ACIAD</name>
<dbReference type="KEGG" id="aci:ACIAD3431"/>
<sequence length="448" mass="51382">MSQLPCYESYKNSGVQWLGEIPSHWEVKRMKFLLSEKLKYGANESAESEDKDQPRYIRITDINDSGTLREDTFKSLEIEKAQEYLLNDLDILLARSGATVGKSYLHKKDKVNVACYAGYLIRARFNKENYDPQFINLFLQSKAYWSWIESVNIQATIQNVSAEKYNDLALSIPSLAEQKIIADFLDKRLAQVDALIAKQETLLEKLAEQRVALISHAVTKGLNPDVEMKESDVVLLGNIPNTWNIKRLKFLLSEKLKYGANESAESEDKENPRYIRITDIDDSGNLKDETFKSLESEKAQEYLLDDLDILLARSGATVGKSYLYKAESVGIACYAGYLIRARLDQENYNPEFVNYFLQSKQYWDWISSINIQATIQNVSAEKYNDLTLAIPSLEEQKQLIEYLKNEDEKFNRAISKGKKLVHLLNEYRSTLITQVVTGKIDVQNLKVN</sequence>
<dbReference type="REBASE" id="9584">
    <property type="entry name" value="S.AspADPORF3432P"/>
</dbReference>
<feature type="domain" description="Type I restriction modification DNA specificity" evidence="4">
    <location>
        <begin position="263"/>
        <end position="411"/>
    </location>
</feature>
<keyword evidence="3" id="KW-0238">DNA-binding</keyword>